<keyword evidence="7 10" id="KW-0472">Membrane</keyword>
<accession>A0AAU7NPQ2</accession>
<evidence type="ECO:0000256" key="1">
    <source>
        <dbReference type="ARBA" id="ARBA00004651"/>
    </source>
</evidence>
<gene>
    <name evidence="12" type="ORF">Q9L42_011215</name>
</gene>
<feature type="domain" description="Methyl-accepting transducer" evidence="11">
    <location>
        <begin position="148"/>
        <end position="321"/>
    </location>
</feature>
<evidence type="ECO:0000256" key="2">
    <source>
        <dbReference type="ARBA" id="ARBA00022475"/>
    </source>
</evidence>
<sequence length="398" mass="44320">MKELIKTNGLCISTTIAVLLLSFVISVETAFWLGVPLMAIIWLASNFNKERLAKQDKETGNDYERLDEAIDAYVGELEQCIGQEVDNFQQELLQLKSVVADAVVTMSNSFNGLHSLTEGQSNIVYSLVSDFGDTSDNDGEGLNFKEFAEETDDVLGFFIDHIVQISKQSMQMVSVIHDVGEHMGQVEKLLSDVQGIADQTNLLALNAAIEAARAGEAGRGFAVVADEVRNLSKNSDKFSEEIRMVVNASKNNIDVAQSMIEKMASKDMNLTINSKANIDKMMTEIAAMNQSIADKLSQVSSLNMQIDSTVNDAVRGLQFEDMARQIVEYLQFSTQHFQAMADEMRIGLGVFKTGDGQRWINELREGTQRLHEMKNQWQVREKKTVTQSAMDEGEVELF</sequence>
<organism evidence="12 13">
    <name type="scientific">Methylomarinum roseum</name>
    <dbReference type="NCBI Taxonomy" id="3067653"/>
    <lineage>
        <taxon>Bacteria</taxon>
        <taxon>Pseudomonadati</taxon>
        <taxon>Pseudomonadota</taxon>
        <taxon>Gammaproteobacteria</taxon>
        <taxon>Methylococcales</taxon>
        <taxon>Methylococcaceae</taxon>
        <taxon>Methylomarinum</taxon>
    </lineage>
</organism>
<evidence type="ECO:0000256" key="4">
    <source>
        <dbReference type="ARBA" id="ARBA00022500"/>
    </source>
</evidence>
<proteinExistence type="predicted"/>
<reference evidence="12 13" key="1">
    <citation type="journal article" date="2024" name="Microbiology">
        <title>Methylomarinum rosea sp. nov., a novel halophilic methanotrophic bacterium from the hypersaline Lake Elton.</title>
        <authorList>
            <person name="Suleimanov R.Z."/>
            <person name="Oshkin I.Y."/>
            <person name="Danilova O.V."/>
            <person name="Suzina N.E."/>
            <person name="Dedysh S.N."/>
        </authorList>
    </citation>
    <scope>NUCLEOTIDE SEQUENCE [LARGE SCALE GENOMIC DNA]</scope>
    <source>
        <strain evidence="12 13">Ch1-1</strain>
    </source>
</reference>
<dbReference type="Proteomes" id="UP001225378">
    <property type="component" value="Chromosome"/>
</dbReference>
<evidence type="ECO:0000256" key="9">
    <source>
        <dbReference type="PROSITE-ProRule" id="PRU00284"/>
    </source>
</evidence>
<keyword evidence="4" id="KW-0145">Chemotaxis</keyword>
<evidence type="ECO:0000256" key="7">
    <source>
        <dbReference type="ARBA" id="ARBA00023136"/>
    </source>
</evidence>
<dbReference type="SUPFAM" id="SSF58104">
    <property type="entry name" value="Methyl-accepting chemotaxis protein (MCP) signaling domain"/>
    <property type="match status" value="1"/>
</dbReference>
<keyword evidence="13" id="KW-1185">Reference proteome</keyword>
<evidence type="ECO:0000313" key="13">
    <source>
        <dbReference type="Proteomes" id="UP001225378"/>
    </source>
</evidence>
<dbReference type="KEGG" id="mech:Q9L42_011215"/>
<dbReference type="PANTHER" id="PTHR32089:SF39">
    <property type="entry name" value="METHYL-ACCEPTING CHEMOTAXIS PROTEIN HLYB"/>
    <property type="match status" value="1"/>
</dbReference>
<evidence type="ECO:0000313" key="12">
    <source>
        <dbReference type="EMBL" id="XBS18946.1"/>
    </source>
</evidence>
<protein>
    <submittedName>
        <fullName evidence="12">Methyl-accepting chemotaxis protein</fullName>
    </submittedName>
</protein>
<name>A0AAU7NPQ2_9GAMM</name>
<dbReference type="SMART" id="SM00283">
    <property type="entry name" value="MA"/>
    <property type="match status" value="1"/>
</dbReference>
<comment type="subcellular location">
    <subcellularLocation>
        <location evidence="1">Cell membrane</location>
        <topology evidence="1">Multi-pass membrane protein</topology>
    </subcellularLocation>
</comment>
<keyword evidence="8 9" id="KW-0807">Transducer</keyword>
<dbReference type="AlphaFoldDB" id="A0AAU7NPQ2"/>
<dbReference type="InterPro" id="IPR004089">
    <property type="entry name" value="MCPsignal_dom"/>
</dbReference>
<keyword evidence="5 10" id="KW-0812">Transmembrane</keyword>
<dbReference type="GO" id="GO:0005886">
    <property type="term" value="C:plasma membrane"/>
    <property type="evidence" value="ECO:0007669"/>
    <property type="project" value="UniProtKB-SubCell"/>
</dbReference>
<dbReference type="EMBL" id="CP157743">
    <property type="protein sequence ID" value="XBS18946.1"/>
    <property type="molecule type" value="Genomic_DNA"/>
</dbReference>
<evidence type="ECO:0000256" key="8">
    <source>
        <dbReference type="ARBA" id="ARBA00023224"/>
    </source>
</evidence>
<feature type="transmembrane region" description="Helical" evidence="10">
    <location>
        <begin position="31"/>
        <end position="47"/>
    </location>
</feature>
<evidence type="ECO:0000256" key="10">
    <source>
        <dbReference type="SAM" id="Phobius"/>
    </source>
</evidence>
<dbReference type="PROSITE" id="PS50111">
    <property type="entry name" value="CHEMOTAXIS_TRANSDUC_2"/>
    <property type="match status" value="1"/>
</dbReference>
<keyword evidence="2" id="KW-1003">Cell membrane</keyword>
<dbReference type="RefSeq" id="WP_349431093.1">
    <property type="nucleotide sequence ID" value="NZ_CP157743.1"/>
</dbReference>
<keyword evidence="6 10" id="KW-1133">Transmembrane helix</keyword>
<keyword evidence="3" id="KW-0488">Methylation</keyword>
<evidence type="ECO:0000256" key="3">
    <source>
        <dbReference type="ARBA" id="ARBA00022481"/>
    </source>
</evidence>
<dbReference type="PANTHER" id="PTHR32089">
    <property type="entry name" value="METHYL-ACCEPTING CHEMOTAXIS PROTEIN MCPB"/>
    <property type="match status" value="1"/>
</dbReference>
<evidence type="ECO:0000256" key="5">
    <source>
        <dbReference type="ARBA" id="ARBA00022692"/>
    </source>
</evidence>
<dbReference type="Pfam" id="PF00015">
    <property type="entry name" value="MCPsignal"/>
    <property type="match status" value="1"/>
</dbReference>
<dbReference type="Gene3D" id="1.10.287.950">
    <property type="entry name" value="Methyl-accepting chemotaxis protein"/>
    <property type="match status" value="1"/>
</dbReference>
<evidence type="ECO:0000259" key="11">
    <source>
        <dbReference type="PROSITE" id="PS50111"/>
    </source>
</evidence>
<dbReference type="GO" id="GO:0007165">
    <property type="term" value="P:signal transduction"/>
    <property type="evidence" value="ECO:0007669"/>
    <property type="project" value="UniProtKB-KW"/>
</dbReference>
<dbReference type="GO" id="GO:0006935">
    <property type="term" value="P:chemotaxis"/>
    <property type="evidence" value="ECO:0007669"/>
    <property type="project" value="UniProtKB-KW"/>
</dbReference>
<evidence type="ECO:0000256" key="6">
    <source>
        <dbReference type="ARBA" id="ARBA00022989"/>
    </source>
</evidence>